<accession>A0A8J5QJ07</accession>
<dbReference type="InterPro" id="IPR048720">
    <property type="entry name" value="PROPPIN"/>
</dbReference>
<feature type="compositionally biased region" description="Polar residues" evidence="7">
    <location>
        <begin position="419"/>
        <end position="434"/>
    </location>
</feature>
<keyword evidence="9" id="KW-1185">Reference proteome</keyword>
<feature type="region of interest" description="Disordered" evidence="7">
    <location>
        <begin position="57"/>
        <end position="76"/>
    </location>
</feature>
<reference evidence="8 9" key="1">
    <citation type="journal article" date="2021" name="DNA Res.">
        <title>Genome analysis of Candida subhashii reveals its hybrid nature and dual mitochondrial genome conformations.</title>
        <authorList>
            <person name="Mixao V."/>
            <person name="Hegedusova E."/>
            <person name="Saus E."/>
            <person name="Pryszcz L.P."/>
            <person name="Cillingova A."/>
            <person name="Nosek J."/>
            <person name="Gabaldon T."/>
        </authorList>
    </citation>
    <scope>NUCLEOTIDE SEQUENCE [LARGE SCALE GENOMIC DNA]</scope>
    <source>
        <strain evidence="8 9">CBS 10753</strain>
    </source>
</reference>
<evidence type="ECO:0000256" key="4">
    <source>
        <dbReference type="ARBA" id="ARBA00022737"/>
    </source>
</evidence>
<evidence type="ECO:0000313" key="9">
    <source>
        <dbReference type="Proteomes" id="UP000694255"/>
    </source>
</evidence>
<dbReference type="InterPro" id="IPR001680">
    <property type="entry name" value="WD40_rpt"/>
</dbReference>
<evidence type="ECO:0000256" key="5">
    <source>
        <dbReference type="ARBA" id="ARBA00022927"/>
    </source>
</evidence>
<evidence type="ECO:0000256" key="3">
    <source>
        <dbReference type="ARBA" id="ARBA00022574"/>
    </source>
</evidence>
<organism evidence="8 9">
    <name type="scientific">[Candida] subhashii</name>
    <dbReference type="NCBI Taxonomy" id="561895"/>
    <lineage>
        <taxon>Eukaryota</taxon>
        <taxon>Fungi</taxon>
        <taxon>Dikarya</taxon>
        <taxon>Ascomycota</taxon>
        <taxon>Saccharomycotina</taxon>
        <taxon>Pichiomycetes</taxon>
        <taxon>Debaryomycetaceae</taxon>
        <taxon>Spathaspora</taxon>
    </lineage>
</organism>
<evidence type="ECO:0000313" key="8">
    <source>
        <dbReference type="EMBL" id="KAG7662983.1"/>
    </source>
</evidence>
<comment type="subcellular location">
    <subcellularLocation>
        <location evidence="1">Endomembrane system</location>
        <topology evidence="1">Peripheral membrane protein</topology>
    </subcellularLocation>
    <subcellularLocation>
        <location evidence="6">Vacuole membrane</location>
    </subcellularLocation>
</comment>
<keyword evidence="5" id="KW-0653">Protein transport</keyword>
<feature type="region of interest" description="Disordered" evidence="7">
    <location>
        <begin position="370"/>
        <end position="402"/>
    </location>
</feature>
<dbReference type="GO" id="GO:0012505">
    <property type="term" value="C:endomembrane system"/>
    <property type="evidence" value="ECO:0007669"/>
    <property type="project" value="UniProtKB-SubCell"/>
</dbReference>
<dbReference type="Pfam" id="PF21032">
    <property type="entry name" value="PROPPIN"/>
    <property type="match status" value="2"/>
</dbReference>
<dbReference type="OrthoDB" id="1667587at2759"/>
<keyword evidence="3" id="KW-0853">WD repeat</keyword>
<dbReference type="AlphaFoldDB" id="A0A8J5QJ07"/>
<proteinExistence type="predicted"/>
<evidence type="ECO:0000256" key="1">
    <source>
        <dbReference type="ARBA" id="ARBA00004184"/>
    </source>
</evidence>
<keyword evidence="4" id="KW-0677">Repeat</keyword>
<dbReference type="GeneID" id="73470293"/>
<keyword evidence="2" id="KW-0813">Transport</keyword>
<sequence>MERINDLTFNPDYSSISISTSEGHRIFNCEPFGEFYSSTQGTSRRSISNSIEETTTLHRIGSRSSNDDIRSPSQNNNDTNVFPTVFLKMLFSTSLTIIVPQDNAGNNRLLKIYNLKQNLKICELTFPSNIIDIKLNRKRLLVVLETGQIYIYDLSCVRLLKILQINPISVNDENHDEFVGELSVDDRSWLVIPISQLGTNTNLFGADYKFSSSESMDTPGNNPKSTNIQSYFDSMIEFTKKTSTSSLRNKSNITLDDIKHDSNGWVLVYDTLDLKPILIFQAHDSSIAKIAISNNSENKIATASKKGTIVRVFQLKESTEDNNGKKFQVKQVTNLRRGHNLARINSLSFHNDNQVLGCGSESDTIHIFKLSDDRNTAQTNNENNEDNGENEDSDMETSRSSDDLNESLAGLLLSKPVDSPSTSPKNESKNQSSWLKKTKKFLKNNYTNKIIKKLPYKDYFENLIWEPPRRSFAYIKLPENNTNTEGGGNRRFKVEIGFNNDLVYLASYQTGNFYQYQLPRRRSSVVSFSDEEKREECLLVGQYSLL</sequence>
<dbReference type="GO" id="GO:0005774">
    <property type="term" value="C:vacuolar membrane"/>
    <property type="evidence" value="ECO:0007669"/>
    <property type="project" value="UniProtKB-SubCell"/>
</dbReference>
<evidence type="ECO:0000256" key="6">
    <source>
        <dbReference type="ARBA" id="ARBA00037813"/>
    </source>
</evidence>
<dbReference type="GO" id="GO:0015031">
    <property type="term" value="P:protein transport"/>
    <property type="evidence" value="ECO:0007669"/>
    <property type="project" value="UniProtKB-KW"/>
</dbReference>
<evidence type="ECO:0000256" key="2">
    <source>
        <dbReference type="ARBA" id="ARBA00022448"/>
    </source>
</evidence>
<dbReference type="PANTHER" id="PTHR11227">
    <property type="entry name" value="WD-REPEAT PROTEIN INTERACTING WITH PHOSPHOINOSIDES WIPI -RELATED"/>
    <property type="match status" value="1"/>
</dbReference>
<feature type="compositionally biased region" description="Acidic residues" evidence="7">
    <location>
        <begin position="383"/>
        <end position="395"/>
    </location>
</feature>
<dbReference type="Proteomes" id="UP000694255">
    <property type="component" value="Unassembled WGS sequence"/>
</dbReference>
<evidence type="ECO:0000256" key="7">
    <source>
        <dbReference type="SAM" id="MobiDB-lite"/>
    </source>
</evidence>
<protein>
    <recommendedName>
        <fullName evidence="10">Autophagy-related protein 21</fullName>
    </recommendedName>
</protein>
<dbReference type="EMBL" id="JAGSYN010000155">
    <property type="protein sequence ID" value="KAG7662983.1"/>
    <property type="molecule type" value="Genomic_DNA"/>
</dbReference>
<feature type="region of interest" description="Disordered" evidence="7">
    <location>
        <begin position="414"/>
        <end position="434"/>
    </location>
</feature>
<dbReference type="SMART" id="SM00320">
    <property type="entry name" value="WD40"/>
    <property type="match status" value="2"/>
</dbReference>
<gene>
    <name evidence="8" type="ORF">J8A68_003493</name>
</gene>
<comment type="caution">
    <text evidence="8">The sequence shown here is derived from an EMBL/GenBank/DDBJ whole genome shotgun (WGS) entry which is preliminary data.</text>
</comment>
<dbReference type="RefSeq" id="XP_049263216.1">
    <property type="nucleotide sequence ID" value="XM_049407354.1"/>
</dbReference>
<evidence type="ECO:0008006" key="10">
    <source>
        <dbReference type="Google" id="ProtNLM"/>
    </source>
</evidence>
<name>A0A8J5QJ07_9ASCO</name>